<dbReference type="AlphaFoldDB" id="A0A1H2D9T6"/>
<dbReference type="STRING" id="113562.SAMN04489716_8743"/>
<name>A0A1H2D9T6_9ACTN</name>
<proteinExistence type="predicted"/>
<keyword evidence="1" id="KW-0472">Membrane</keyword>
<protein>
    <submittedName>
        <fullName evidence="2">Uncharacterized protein</fullName>
    </submittedName>
</protein>
<feature type="transmembrane region" description="Helical" evidence="1">
    <location>
        <begin position="17"/>
        <end position="36"/>
    </location>
</feature>
<keyword evidence="1" id="KW-0812">Transmembrane</keyword>
<evidence type="ECO:0000256" key="1">
    <source>
        <dbReference type="SAM" id="Phobius"/>
    </source>
</evidence>
<dbReference type="Proteomes" id="UP000198688">
    <property type="component" value="Chromosome I"/>
</dbReference>
<evidence type="ECO:0000313" key="3">
    <source>
        <dbReference type="Proteomes" id="UP000198688"/>
    </source>
</evidence>
<dbReference type="EMBL" id="LT629758">
    <property type="protein sequence ID" value="SDT79337.1"/>
    <property type="molecule type" value="Genomic_DNA"/>
</dbReference>
<gene>
    <name evidence="2" type="ORF">SAMN04489716_8743</name>
</gene>
<organism evidence="2 3">
    <name type="scientific">Actinoplanes derwentensis</name>
    <dbReference type="NCBI Taxonomy" id="113562"/>
    <lineage>
        <taxon>Bacteria</taxon>
        <taxon>Bacillati</taxon>
        <taxon>Actinomycetota</taxon>
        <taxon>Actinomycetes</taxon>
        <taxon>Micromonosporales</taxon>
        <taxon>Micromonosporaceae</taxon>
        <taxon>Actinoplanes</taxon>
    </lineage>
</organism>
<evidence type="ECO:0000313" key="2">
    <source>
        <dbReference type="EMBL" id="SDT79337.1"/>
    </source>
</evidence>
<accession>A0A1H2D9T6</accession>
<sequence length="37" mass="3773">MSSEPLTTTPTESAEKGLLIAVLLLVLMGAGAMLLIS</sequence>
<keyword evidence="3" id="KW-1185">Reference proteome</keyword>
<keyword evidence="1" id="KW-1133">Transmembrane helix</keyword>
<reference evidence="2 3" key="1">
    <citation type="submission" date="2016-10" db="EMBL/GenBank/DDBJ databases">
        <authorList>
            <person name="de Groot N.N."/>
        </authorList>
    </citation>
    <scope>NUCLEOTIDE SEQUENCE [LARGE SCALE GENOMIC DNA]</scope>
    <source>
        <strain evidence="2 3">DSM 43941</strain>
    </source>
</reference>